<protein>
    <submittedName>
        <fullName evidence="2">Uncharacterized protein</fullName>
    </submittedName>
</protein>
<reference evidence="2" key="1">
    <citation type="journal article" date="2020" name="Stud. Mycol.">
        <title>101 Dothideomycetes genomes: a test case for predicting lifestyles and emergence of pathogens.</title>
        <authorList>
            <person name="Haridas S."/>
            <person name="Albert R."/>
            <person name="Binder M."/>
            <person name="Bloem J."/>
            <person name="Labutti K."/>
            <person name="Salamov A."/>
            <person name="Andreopoulos B."/>
            <person name="Baker S."/>
            <person name="Barry K."/>
            <person name="Bills G."/>
            <person name="Bluhm B."/>
            <person name="Cannon C."/>
            <person name="Castanera R."/>
            <person name="Culley D."/>
            <person name="Daum C."/>
            <person name="Ezra D."/>
            <person name="Gonzalez J."/>
            <person name="Henrissat B."/>
            <person name="Kuo A."/>
            <person name="Liang C."/>
            <person name="Lipzen A."/>
            <person name="Lutzoni F."/>
            <person name="Magnuson J."/>
            <person name="Mondo S."/>
            <person name="Nolan M."/>
            <person name="Ohm R."/>
            <person name="Pangilinan J."/>
            <person name="Park H.-J."/>
            <person name="Ramirez L."/>
            <person name="Alfaro M."/>
            <person name="Sun H."/>
            <person name="Tritt A."/>
            <person name="Yoshinaga Y."/>
            <person name="Zwiers L.-H."/>
            <person name="Turgeon B."/>
            <person name="Goodwin S."/>
            <person name="Spatafora J."/>
            <person name="Crous P."/>
            <person name="Grigoriev I."/>
        </authorList>
    </citation>
    <scope>NUCLEOTIDE SEQUENCE</scope>
    <source>
        <strain evidence="2">CBS 109.77</strain>
    </source>
</reference>
<dbReference type="OrthoDB" id="760868at2759"/>
<dbReference type="AlphaFoldDB" id="A0A6A6WYN6"/>
<sequence>MAQISGTAFVENGQLLSLYCTLNFLDECIKPKSMWNLPKPHTENLISHTTIITILSFQQLVVLFFALFAFALAQEPSYDATVFVTSTVYHVNTATLSGC</sequence>
<feature type="transmembrane region" description="Helical" evidence="1">
    <location>
        <begin position="45"/>
        <end position="73"/>
    </location>
</feature>
<name>A0A6A6WYN6_9PLEO</name>
<keyword evidence="1" id="KW-0812">Transmembrane</keyword>
<accession>A0A6A6WYN6</accession>
<evidence type="ECO:0000313" key="3">
    <source>
        <dbReference type="Proteomes" id="UP000799757"/>
    </source>
</evidence>
<dbReference type="Proteomes" id="UP000799757">
    <property type="component" value="Unassembled WGS sequence"/>
</dbReference>
<dbReference type="EMBL" id="MU002169">
    <property type="protein sequence ID" value="KAF2789024.1"/>
    <property type="molecule type" value="Genomic_DNA"/>
</dbReference>
<organism evidence="2 3">
    <name type="scientific">Melanomma pulvis-pyrius CBS 109.77</name>
    <dbReference type="NCBI Taxonomy" id="1314802"/>
    <lineage>
        <taxon>Eukaryota</taxon>
        <taxon>Fungi</taxon>
        <taxon>Dikarya</taxon>
        <taxon>Ascomycota</taxon>
        <taxon>Pezizomycotina</taxon>
        <taxon>Dothideomycetes</taxon>
        <taxon>Pleosporomycetidae</taxon>
        <taxon>Pleosporales</taxon>
        <taxon>Melanommataceae</taxon>
        <taxon>Melanomma</taxon>
    </lineage>
</organism>
<proteinExistence type="predicted"/>
<keyword evidence="3" id="KW-1185">Reference proteome</keyword>
<keyword evidence="1" id="KW-1133">Transmembrane helix</keyword>
<evidence type="ECO:0000313" key="2">
    <source>
        <dbReference type="EMBL" id="KAF2789024.1"/>
    </source>
</evidence>
<keyword evidence="1" id="KW-0472">Membrane</keyword>
<evidence type="ECO:0000256" key="1">
    <source>
        <dbReference type="SAM" id="Phobius"/>
    </source>
</evidence>
<gene>
    <name evidence="2" type="ORF">K505DRAFT_365983</name>
</gene>